<dbReference type="PRINTS" id="PR00961">
    <property type="entry name" value="HUDSXLRNA"/>
</dbReference>
<feature type="compositionally biased region" description="Polar residues" evidence="10">
    <location>
        <begin position="836"/>
        <end position="853"/>
    </location>
</feature>
<feature type="domain" description="WW" evidence="11">
    <location>
        <begin position="756"/>
        <end position="789"/>
    </location>
</feature>
<dbReference type="InterPro" id="IPR012677">
    <property type="entry name" value="Nucleotide-bd_a/b_plait_sf"/>
</dbReference>
<dbReference type="PROSITE" id="PS50102">
    <property type="entry name" value="RRM"/>
    <property type="match status" value="2"/>
</dbReference>
<evidence type="ECO:0000256" key="6">
    <source>
        <dbReference type="ARBA" id="ARBA00023089"/>
    </source>
</evidence>
<gene>
    <name evidence="13" type="ORF">CDL12_16808</name>
</gene>
<keyword evidence="4" id="KW-0221">Differentiation</keyword>
<feature type="compositionally biased region" description="Polar residues" evidence="10">
    <location>
        <begin position="668"/>
        <end position="677"/>
    </location>
</feature>
<organism evidence="13 14">
    <name type="scientific">Handroanthus impetiginosus</name>
    <dbReference type="NCBI Taxonomy" id="429701"/>
    <lineage>
        <taxon>Eukaryota</taxon>
        <taxon>Viridiplantae</taxon>
        <taxon>Streptophyta</taxon>
        <taxon>Embryophyta</taxon>
        <taxon>Tracheophyta</taxon>
        <taxon>Spermatophyta</taxon>
        <taxon>Magnoliopsida</taxon>
        <taxon>eudicotyledons</taxon>
        <taxon>Gunneridae</taxon>
        <taxon>Pentapetalae</taxon>
        <taxon>asterids</taxon>
        <taxon>lamiids</taxon>
        <taxon>Lamiales</taxon>
        <taxon>Bignoniaceae</taxon>
        <taxon>Crescentiina</taxon>
        <taxon>Tabebuia alliance</taxon>
        <taxon>Handroanthus</taxon>
    </lineage>
</organism>
<dbReference type="SMART" id="SM00360">
    <property type="entry name" value="RRM"/>
    <property type="match status" value="2"/>
</dbReference>
<dbReference type="EMBL" id="NKXS01003182">
    <property type="protein sequence ID" value="PIN10607.1"/>
    <property type="molecule type" value="Genomic_DNA"/>
</dbReference>
<feature type="region of interest" description="Disordered" evidence="10">
    <location>
        <begin position="427"/>
        <end position="568"/>
    </location>
</feature>
<feature type="compositionally biased region" description="Low complexity" evidence="10">
    <location>
        <begin position="654"/>
        <end position="667"/>
    </location>
</feature>
<dbReference type="Gene3D" id="2.20.70.10">
    <property type="match status" value="1"/>
</dbReference>
<keyword evidence="14" id="KW-1185">Reference proteome</keyword>
<dbReference type="FunFam" id="3.30.70.330:FF:000332">
    <property type="entry name" value="flowering time control protein FCA isoform X2"/>
    <property type="match status" value="1"/>
</dbReference>
<dbReference type="InterPro" id="IPR036020">
    <property type="entry name" value="WW_dom_sf"/>
</dbReference>
<protein>
    <recommendedName>
        <fullName evidence="8">Flowering time control protein FCA</fullName>
    </recommendedName>
</protein>
<dbReference type="InterPro" id="IPR002343">
    <property type="entry name" value="Hud_Sxl_RNA"/>
</dbReference>
<feature type="region of interest" description="Disordered" evidence="10">
    <location>
        <begin position="1"/>
        <end position="178"/>
    </location>
</feature>
<dbReference type="GO" id="GO:0009908">
    <property type="term" value="P:flower development"/>
    <property type="evidence" value="ECO:0007669"/>
    <property type="project" value="UniProtKB-KW"/>
</dbReference>
<dbReference type="Proteomes" id="UP000231279">
    <property type="component" value="Unassembled WGS sequence"/>
</dbReference>
<dbReference type="GO" id="GO:0030154">
    <property type="term" value="P:cell differentiation"/>
    <property type="evidence" value="ECO:0007669"/>
    <property type="project" value="UniProtKB-KW"/>
</dbReference>
<keyword evidence="7" id="KW-0539">Nucleus</keyword>
<dbReference type="InterPro" id="IPR035979">
    <property type="entry name" value="RBD_domain_sf"/>
</dbReference>
<feature type="compositionally biased region" description="Low complexity" evidence="10">
    <location>
        <begin position="818"/>
        <end position="835"/>
    </location>
</feature>
<keyword evidence="2" id="KW-0217">Developmental protein</keyword>
<feature type="compositionally biased region" description="Basic and acidic residues" evidence="10">
    <location>
        <begin position="1"/>
        <end position="11"/>
    </location>
</feature>
<evidence type="ECO:0000256" key="8">
    <source>
        <dbReference type="ARBA" id="ARBA00071861"/>
    </source>
</evidence>
<dbReference type="InterPro" id="IPR001202">
    <property type="entry name" value="WW_dom"/>
</dbReference>
<keyword evidence="6" id="KW-0287">Flowering</keyword>
<accession>A0A2G9GZ98</accession>
<dbReference type="SUPFAM" id="SSF51045">
    <property type="entry name" value="WW domain"/>
    <property type="match status" value="1"/>
</dbReference>
<feature type="compositionally biased region" description="Polar residues" evidence="10">
    <location>
        <begin position="13"/>
        <end position="28"/>
    </location>
</feature>
<feature type="compositionally biased region" description="Low complexity" evidence="10">
    <location>
        <begin position="691"/>
        <end position="704"/>
    </location>
</feature>
<evidence type="ECO:0000259" key="11">
    <source>
        <dbReference type="PROSITE" id="PS50020"/>
    </source>
</evidence>
<feature type="compositionally biased region" description="Polar residues" evidence="10">
    <location>
        <begin position="498"/>
        <end position="514"/>
    </location>
</feature>
<dbReference type="AlphaFoldDB" id="A0A2G9GZ98"/>
<evidence type="ECO:0000256" key="7">
    <source>
        <dbReference type="ARBA" id="ARBA00023242"/>
    </source>
</evidence>
<feature type="domain" description="RRM" evidence="12">
    <location>
        <begin position="261"/>
        <end position="342"/>
    </location>
</feature>
<dbReference type="SUPFAM" id="SSF54928">
    <property type="entry name" value="RNA-binding domain, RBD"/>
    <property type="match status" value="2"/>
</dbReference>
<evidence type="ECO:0000256" key="2">
    <source>
        <dbReference type="ARBA" id="ARBA00022473"/>
    </source>
</evidence>
<dbReference type="PROSITE" id="PS50020">
    <property type="entry name" value="WW_DOMAIN_2"/>
    <property type="match status" value="1"/>
</dbReference>
<feature type="region of interest" description="Disordered" evidence="10">
    <location>
        <begin position="792"/>
        <end position="865"/>
    </location>
</feature>
<feature type="compositionally biased region" description="Polar residues" evidence="10">
    <location>
        <begin position="705"/>
        <end position="718"/>
    </location>
</feature>
<dbReference type="STRING" id="429701.A0A2G9GZ98"/>
<dbReference type="InterPro" id="IPR000504">
    <property type="entry name" value="RRM_dom"/>
</dbReference>
<dbReference type="FunFam" id="3.30.70.330:FF:000374">
    <property type="entry name" value="Flowering time control protein FCA"/>
    <property type="match status" value="1"/>
</dbReference>
<dbReference type="Pfam" id="PF00397">
    <property type="entry name" value="WW"/>
    <property type="match status" value="1"/>
</dbReference>
<dbReference type="Gene3D" id="3.30.70.330">
    <property type="match status" value="2"/>
</dbReference>
<evidence type="ECO:0000256" key="1">
    <source>
        <dbReference type="ARBA" id="ARBA00004123"/>
    </source>
</evidence>
<feature type="compositionally biased region" description="Gly residues" evidence="10">
    <location>
        <begin position="110"/>
        <end position="127"/>
    </location>
</feature>
<dbReference type="CDD" id="cd00201">
    <property type="entry name" value="WW"/>
    <property type="match status" value="1"/>
</dbReference>
<dbReference type="SMART" id="SM00456">
    <property type="entry name" value="WW"/>
    <property type="match status" value="1"/>
</dbReference>
<feature type="compositionally biased region" description="Gly residues" evidence="10">
    <location>
        <begin position="133"/>
        <end position="159"/>
    </location>
</feature>
<feature type="compositionally biased region" description="Gly residues" evidence="10">
    <location>
        <begin position="440"/>
        <end position="451"/>
    </location>
</feature>
<dbReference type="Pfam" id="PF00076">
    <property type="entry name" value="RRM_1"/>
    <property type="match status" value="2"/>
</dbReference>
<evidence type="ECO:0000313" key="13">
    <source>
        <dbReference type="EMBL" id="PIN10607.1"/>
    </source>
</evidence>
<feature type="compositionally biased region" description="Basic and acidic residues" evidence="10">
    <location>
        <begin position="430"/>
        <end position="439"/>
    </location>
</feature>
<feature type="compositionally biased region" description="Polar residues" evidence="10">
    <location>
        <begin position="581"/>
        <end position="639"/>
    </location>
</feature>
<reference evidence="14" key="1">
    <citation type="journal article" date="2018" name="Gigascience">
        <title>Genome assembly of the Pink Ipe (Handroanthus impetiginosus, Bignoniaceae), a highly valued, ecologically keystone Neotropical timber forest tree.</title>
        <authorList>
            <person name="Silva-Junior O.B."/>
            <person name="Grattapaglia D."/>
            <person name="Novaes E."/>
            <person name="Collevatti R.G."/>
        </authorList>
    </citation>
    <scope>NUCLEOTIDE SEQUENCE [LARGE SCALE GENOMIC DNA]</scope>
    <source>
        <strain evidence="14">cv. UFG-1</strain>
    </source>
</reference>
<keyword evidence="5 9" id="KW-0694">RNA-binding</keyword>
<dbReference type="CDD" id="cd12637">
    <property type="entry name" value="RRM2_FCA"/>
    <property type="match status" value="1"/>
</dbReference>
<comment type="subcellular location">
    <subcellularLocation>
        <location evidence="1">Nucleus</location>
    </subcellularLocation>
</comment>
<feature type="region of interest" description="Disordered" evidence="10">
    <location>
        <begin position="691"/>
        <end position="740"/>
    </location>
</feature>
<name>A0A2G9GZ98_9LAMI</name>
<feature type="compositionally biased region" description="Low complexity" evidence="10">
    <location>
        <begin position="795"/>
        <end position="811"/>
    </location>
</feature>
<evidence type="ECO:0000256" key="4">
    <source>
        <dbReference type="ARBA" id="ARBA00022782"/>
    </source>
</evidence>
<evidence type="ECO:0000256" key="9">
    <source>
        <dbReference type="PROSITE-ProRule" id="PRU00176"/>
    </source>
</evidence>
<feature type="domain" description="RRM" evidence="12">
    <location>
        <begin position="352"/>
        <end position="432"/>
    </location>
</feature>
<evidence type="ECO:0000256" key="5">
    <source>
        <dbReference type="ARBA" id="ARBA00022884"/>
    </source>
</evidence>
<dbReference type="PANTHER" id="PTHR24012">
    <property type="entry name" value="RNA BINDING PROTEIN"/>
    <property type="match status" value="1"/>
</dbReference>
<feature type="region of interest" description="Disordered" evidence="10">
    <location>
        <begin position="581"/>
        <end position="677"/>
    </location>
</feature>
<evidence type="ECO:0000256" key="3">
    <source>
        <dbReference type="ARBA" id="ARBA00022737"/>
    </source>
</evidence>
<dbReference type="OrthoDB" id="410044at2759"/>
<proteinExistence type="predicted"/>
<evidence type="ECO:0000313" key="14">
    <source>
        <dbReference type="Proteomes" id="UP000231279"/>
    </source>
</evidence>
<dbReference type="GO" id="GO:0005634">
    <property type="term" value="C:nucleus"/>
    <property type="evidence" value="ECO:0007669"/>
    <property type="project" value="UniProtKB-SubCell"/>
</dbReference>
<comment type="caution">
    <text evidence="13">The sequence shown here is derived from an EMBL/GenBank/DDBJ whole genome shotgun (WGS) entry which is preliminary data.</text>
</comment>
<feature type="compositionally biased region" description="Gly residues" evidence="10">
    <location>
        <begin position="89"/>
        <end position="103"/>
    </location>
</feature>
<keyword evidence="3" id="KW-0677">Repeat</keyword>
<dbReference type="GO" id="GO:0003723">
    <property type="term" value="F:RNA binding"/>
    <property type="evidence" value="ECO:0007669"/>
    <property type="project" value="UniProtKB-UniRule"/>
</dbReference>
<sequence length="865" mass="91616">MDKFDRHRGGDRYNSSSEEPHHYNSSGRQPRGGGGAPFHHHRQDNYRVGGGGRNSPHDYRSGFSSGGGGRENRRPFDSPPRYPASSGDAGVGGIRPFGDGIGGFRPMVGGRSGGEGFGPMGGRGGRGFRPMGGDSGGGFQTMGGDGGGFDEFQPTGGGSSDVAGFRPMGGGRSDGERFRPMGGGGGFRPMGGGGIGGVGFQSVSGGGSDAGGFPPMGGGGSDAGAFGLDNYHVRPPLTGQKRGYPFSGRERSPGREGASFAKLFVGSVPRTATEQDIRPLFDQHGRVLEVALIKDKRTGQQQGCCFIKYASSEEADRAIRALHNQYTLPGGAGPIQVRYADGERERLGATEYKLFVGSLNKQATEKEVEEIFSPYGRVEDVYLMRDEMKQSRGCGFVKYSQREMALAAINALNGTYTMRGCDQPLTVRFADPKRPRPGESRGGPLFGGPGLGPRFSAPGNRPPPDHGQPLHGAIPPNSWPPVSPQNLGPPSHAGNHGFANQFSGQHRDMASSTPGPIGGLPGNTDGSVPGPTLSSAPTSQLGLPPQVPPYGSKISPAQRPLQSPQHLPTSMQLQPLNATSFSNAQNLPGSNMQPGQTQTPHSGGQTPYSQAAPSQQLPGRNGQLSVPQNQVLHNATTAPGQAPGMANQQPPPGQQLQHHQSPSQLAQMLSQQKQTLQATFHSSQQALNQLQQQVQQLQPSNQNLTAHQSPLATRQQSPWAGMLSHTAASTPSVQPAGDLATTTASPAVPAVAPAIAPVNCNWTEHMSPDGYKYYYNSLTGESKWEKPEELTLFEQQQQQQQKPSTQHPQVQSHSLGPSSQQASQMQAQFQVQQQAHLHNQNKPMQQPSQTSYQVPGLQAKQGTKV</sequence>
<evidence type="ECO:0000259" key="12">
    <source>
        <dbReference type="PROSITE" id="PS50102"/>
    </source>
</evidence>
<feature type="compositionally biased region" description="Polar residues" evidence="10">
    <location>
        <begin position="532"/>
        <end position="541"/>
    </location>
</feature>
<dbReference type="GO" id="GO:1990904">
    <property type="term" value="C:ribonucleoprotein complex"/>
    <property type="evidence" value="ECO:0007669"/>
    <property type="project" value="InterPro"/>
</dbReference>
<evidence type="ECO:0000256" key="10">
    <source>
        <dbReference type="SAM" id="MobiDB-lite"/>
    </source>
</evidence>